<accession>A0A377M2T1</accession>
<dbReference type="PANTHER" id="PTHR34217:SF1">
    <property type="entry name" value="CARBOXYPEPTIDASE 1"/>
    <property type="match status" value="1"/>
</dbReference>
<name>A0A377M2T1_ENTCL</name>
<protein>
    <submittedName>
        <fullName evidence="1">Peptidase M32 carboxypeptidase Taq metallopeptidase</fullName>
        <ecNumber evidence="1">3.4.17.19</ecNumber>
    </submittedName>
</protein>
<dbReference type="EMBL" id="UGJB01000004">
    <property type="protein sequence ID" value="STQ12233.1"/>
    <property type="molecule type" value="Genomic_DNA"/>
</dbReference>
<sequence length="89" mass="9792">MTWQGFSANLKEVVKLSREEARLRAEAKGCSPYDALLDIFEPDMTSARLDVLFADMKSWLPDLLANVVDKQARPDIRSASGPLPDGNAA</sequence>
<dbReference type="PROSITE" id="PS52034">
    <property type="entry name" value="PEPTIDASE_M32"/>
    <property type="match status" value="1"/>
</dbReference>
<dbReference type="AlphaFoldDB" id="A0A377M2T1"/>
<keyword evidence="1" id="KW-0378">Hydrolase</keyword>
<dbReference type="Gene3D" id="1.10.1370.30">
    <property type="match status" value="1"/>
</dbReference>
<evidence type="ECO:0000313" key="1">
    <source>
        <dbReference type="EMBL" id="STQ12233.1"/>
    </source>
</evidence>
<dbReference type="SUPFAM" id="SSF55486">
    <property type="entry name" value="Metalloproteases ('zincins'), catalytic domain"/>
    <property type="match status" value="1"/>
</dbReference>
<keyword evidence="1" id="KW-0645">Protease</keyword>
<proteinExistence type="predicted"/>
<gene>
    <name evidence="1" type="ORF">NCTC10005_05018</name>
</gene>
<dbReference type="InterPro" id="IPR001333">
    <property type="entry name" value="Peptidase_M32_Taq"/>
</dbReference>
<dbReference type="Proteomes" id="UP000255106">
    <property type="component" value="Unassembled WGS sequence"/>
</dbReference>
<dbReference type="PANTHER" id="PTHR34217">
    <property type="entry name" value="METAL-DEPENDENT CARBOXYPEPTIDASE"/>
    <property type="match status" value="1"/>
</dbReference>
<dbReference type="EC" id="3.4.17.19" evidence="1"/>
<keyword evidence="1" id="KW-0121">Carboxypeptidase</keyword>
<dbReference type="Pfam" id="PF02074">
    <property type="entry name" value="Peptidase_M32"/>
    <property type="match status" value="1"/>
</dbReference>
<evidence type="ECO:0000313" key="2">
    <source>
        <dbReference type="Proteomes" id="UP000255106"/>
    </source>
</evidence>
<organism evidence="1 2">
    <name type="scientific">Enterobacter cloacae</name>
    <dbReference type="NCBI Taxonomy" id="550"/>
    <lineage>
        <taxon>Bacteria</taxon>
        <taxon>Pseudomonadati</taxon>
        <taxon>Pseudomonadota</taxon>
        <taxon>Gammaproteobacteria</taxon>
        <taxon>Enterobacterales</taxon>
        <taxon>Enterobacteriaceae</taxon>
        <taxon>Enterobacter</taxon>
        <taxon>Enterobacter cloacae complex</taxon>
    </lineage>
</organism>
<reference evidence="1 2" key="1">
    <citation type="submission" date="2018-06" db="EMBL/GenBank/DDBJ databases">
        <authorList>
            <consortium name="Pathogen Informatics"/>
            <person name="Doyle S."/>
        </authorList>
    </citation>
    <scope>NUCLEOTIDE SEQUENCE [LARGE SCALE GENOMIC DNA]</scope>
    <source>
        <strain evidence="1 2">NCTC10005</strain>
    </source>
</reference>
<dbReference type="GO" id="GO:0006508">
    <property type="term" value="P:proteolysis"/>
    <property type="evidence" value="ECO:0007669"/>
    <property type="project" value="InterPro"/>
</dbReference>
<dbReference type="GO" id="GO:0004181">
    <property type="term" value="F:metallocarboxypeptidase activity"/>
    <property type="evidence" value="ECO:0007669"/>
    <property type="project" value="InterPro"/>
</dbReference>